<dbReference type="InterPro" id="IPR011042">
    <property type="entry name" value="6-blade_b-propeller_TolB-like"/>
</dbReference>
<accession>A0ABS4UIW7</accession>
<evidence type="ECO:0000313" key="3">
    <source>
        <dbReference type="EMBL" id="MBP2351601.1"/>
    </source>
</evidence>
<comment type="similarity">
    <text evidence="1">Belongs to the SMP-30/CGR1 family.</text>
</comment>
<dbReference type="Pfam" id="PF08450">
    <property type="entry name" value="SGL"/>
    <property type="match status" value="1"/>
</dbReference>
<dbReference type="SUPFAM" id="SSF63829">
    <property type="entry name" value="Calcium-dependent phosphotriesterase"/>
    <property type="match status" value="1"/>
</dbReference>
<gene>
    <name evidence="3" type="ORF">JOF29_002684</name>
</gene>
<dbReference type="EMBL" id="JAGINT010000001">
    <property type="protein sequence ID" value="MBP2351601.1"/>
    <property type="molecule type" value="Genomic_DNA"/>
</dbReference>
<dbReference type="RefSeq" id="WP_209694484.1">
    <property type="nucleotide sequence ID" value="NZ_BAAAVU010000035.1"/>
</dbReference>
<dbReference type="InterPro" id="IPR005511">
    <property type="entry name" value="SMP-30"/>
</dbReference>
<dbReference type="Gene3D" id="2.120.10.30">
    <property type="entry name" value="TolB, C-terminal domain"/>
    <property type="match status" value="1"/>
</dbReference>
<dbReference type="PANTHER" id="PTHR10907">
    <property type="entry name" value="REGUCALCIN"/>
    <property type="match status" value="1"/>
</dbReference>
<reference evidence="3 4" key="1">
    <citation type="submission" date="2021-03" db="EMBL/GenBank/DDBJ databases">
        <title>Sequencing the genomes of 1000 actinobacteria strains.</title>
        <authorList>
            <person name="Klenk H.-P."/>
        </authorList>
    </citation>
    <scope>NUCLEOTIDE SEQUENCE [LARGE SCALE GENOMIC DNA]</scope>
    <source>
        <strain evidence="3 4">DSM 18824</strain>
    </source>
</reference>
<dbReference type="InterPro" id="IPR013658">
    <property type="entry name" value="SGL"/>
</dbReference>
<proteinExistence type="inferred from homology"/>
<evidence type="ECO:0000313" key="4">
    <source>
        <dbReference type="Proteomes" id="UP000755585"/>
    </source>
</evidence>
<name>A0ABS4UIW7_9ACTN</name>
<keyword evidence="4" id="KW-1185">Reference proteome</keyword>
<feature type="domain" description="SMP-30/Gluconolactonase/LRE-like region" evidence="2">
    <location>
        <begin position="13"/>
        <end position="261"/>
    </location>
</feature>
<comment type="caution">
    <text evidence="3">The sequence shown here is derived from an EMBL/GenBank/DDBJ whole genome shotgun (WGS) entry which is preliminary data.</text>
</comment>
<dbReference type="PANTHER" id="PTHR10907:SF47">
    <property type="entry name" value="REGUCALCIN"/>
    <property type="match status" value="1"/>
</dbReference>
<dbReference type="Proteomes" id="UP000755585">
    <property type="component" value="Unassembled WGS sequence"/>
</dbReference>
<sequence>MQVECVAATKDVVGESPRWDHRHSRLVWVDAERPLLHSLDPRTGHVGTHRLSEPASSIALRADGGYVITDRCGVRALSWAHDDTPSVGELLMPLEAGRADCVVNDSGCDQDGRLLVGFGSESTGGLGRVESVAARSGAQPGNRQIRTGMFLPNGIGWSPDGRRLYLADSYARSVYVHSYDRRTGDLGEAQVFHRAERDEGLPDGLAVDSEGCVWVAFWGGHAVRRYSPSGELLRTVDLPVRQVSSCAFGGPGLTDLYITTAAFGLEGGVAAAGSLFRVATGAQGLPVDLVRF</sequence>
<evidence type="ECO:0000256" key="1">
    <source>
        <dbReference type="ARBA" id="ARBA00008853"/>
    </source>
</evidence>
<evidence type="ECO:0000259" key="2">
    <source>
        <dbReference type="Pfam" id="PF08450"/>
    </source>
</evidence>
<protein>
    <submittedName>
        <fullName evidence="3">Sugar lactone lactonase YvrE</fullName>
    </submittedName>
</protein>
<organism evidence="3 4">
    <name type="scientific">Kribbella aluminosa</name>
    <dbReference type="NCBI Taxonomy" id="416017"/>
    <lineage>
        <taxon>Bacteria</taxon>
        <taxon>Bacillati</taxon>
        <taxon>Actinomycetota</taxon>
        <taxon>Actinomycetes</taxon>
        <taxon>Propionibacteriales</taxon>
        <taxon>Kribbellaceae</taxon>
        <taxon>Kribbella</taxon>
    </lineage>
</organism>
<dbReference type="PRINTS" id="PR01790">
    <property type="entry name" value="SMP30FAMILY"/>
</dbReference>